<dbReference type="Proteomes" id="UP000095280">
    <property type="component" value="Unplaced"/>
</dbReference>
<dbReference type="PROSITE" id="PS51256">
    <property type="entry name" value="GS"/>
    <property type="match status" value="1"/>
</dbReference>
<dbReference type="InterPro" id="IPR017441">
    <property type="entry name" value="Protein_kinase_ATP_BS"/>
</dbReference>
<dbReference type="CDD" id="cd03133">
    <property type="entry name" value="GATase1_ES1"/>
    <property type="match status" value="1"/>
</dbReference>
<dbReference type="PROSITE" id="PS50011">
    <property type="entry name" value="PROTEIN_KINASE_DOM"/>
    <property type="match status" value="1"/>
</dbReference>
<evidence type="ECO:0000259" key="7">
    <source>
        <dbReference type="PROSITE" id="PS51256"/>
    </source>
</evidence>
<protein>
    <submittedName>
        <fullName evidence="9">Serine/threonine-protein kinase</fullName>
    </submittedName>
</protein>
<proteinExistence type="predicted"/>
<dbReference type="Pfam" id="PF07714">
    <property type="entry name" value="PK_Tyr_Ser-Thr"/>
    <property type="match status" value="1"/>
</dbReference>
<accession>A0A1I8G132</accession>
<keyword evidence="1" id="KW-0418">Kinase</keyword>
<keyword evidence="3 4" id="KW-0067">ATP-binding</keyword>
<evidence type="ECO:0000313" key="8">
    <source>
        <dbReference type="Proteomes" id="UP000095280"/>
    </source>
</evidence>
<dbReference type="Gene3D" id="3.30.200.20">
    <property type="entry name" value="Phosphorylase Kinase, domain 1"/>
    <property type="match status" value="1"/>
</dbReference>
<dbReference type="SUPFAM" id="SSF52317">
    <property type="entry name" value="Class I glutamine amidotransferase-like"/>
    <property type="match status" value="1"/>
</dbReference>
<dbReference type="AlphaFoldDB" id="A0A1I8G132"/>
<keyword evidence="1" id="KW-0723">Serine/threonine-protein kinase</keyword>
<evidence type="ECO:0000259" key="6">
    <source>
        <dbReference type="PROSITE" id="PS50011"/>
    </source>
</evidence>
<dbReference type="GO" id="GO:0016020">
    <property type="term" value="C:membrane"/>
    <property type="evidence" value="ECO:0007669"/>
    <property type="project" value="InterPro"/>
</dbReference>
<evidence type="ECO:0000313" key="9">
    <source>
        <dbReference type="WBParaSite" id="maker-uti_cns_0000588-snap-gene-1.10-mRNA-1"/>
    </source>
</evidence>
<dbReference type="InterPro" id="IPR000719">
    <property type="entry name" value="Prot_kinase_dom"/>
</dbReference>
<keyword evidence="2 4" id="KW-0547">Nucleotide-binding</keyword>
<feature type="domain" description="Protein kinase" evidence="6">
    <location>
        <begin position="396"/>
        <end position="552"/>
    </location>
</feature>
<dbReference type="SMART" id="SM00467">
    <property type="entry name" value="GS"/>
    <property type="match status" value="1"/>
</dbReference>
<dbReference type="Gene3D" id="3.40.50.880">
    <property type="match status" value="1"/>
</dbReference>
<feature type="binding site" evidence="4">
    <location>
        <position position="423"/>
    </location>
    <ligand>
        <name>ATP</name>
        <dbReference type="ChEBI" id="CHEBI:30616"/>
    </ligand>
</feature>
<dbReference type="PANTHER" id="PTHR10224">
    <property type="entry name" value="ES1 PROTEIN HOMOLOG, MITOCHONDRIAL"/>
    <property type="match status" value="1"/>
</dbReference>
<evidence type="ECO:0000256" key="1">
    <source>
        <dbReference type="ARBA" id="ARBA00022527"/>
    </source>
</evidence>
<dbReference type="SMART" id="SM00220">
    <property type="entry name" value="S_TKc"/>
    <property type="match status" value="1"/>
</dbReference>
<dbReference type="Gene3D" id="1.10.510.10">
    <property type="entry name" value="Transferase(Phosphotransferase) domain 1"/>
    <property type="match status" value="1"/>
</dbReference>
<feature type="compositionally biased region" description="Low complexity" evidence="5">
    <location>
        <begin position="294"/>
        <end position="305"/>
    </location>
</feature>
<name>A0A1I8G132_9PLAT</name>
<sequence length="552" mass="58832">MSFSLHILGRTNTVFARSTIKSCINANSFGLKALFRSMSSQKKVAVVLSGCGVYDGTEVHEASSCLVHLSREGSAVSMFAPDIDQMHVINHLNGDVMSEKRNVLIESARIARGKAAPLSQLRASDFDAIIFPGGFGAAKNLCDFAVSGKDCMVQADTARVIGEFNKAGKPVGLCCIAPVLAAKLLPGCQVTMGSESEEGGLWPHAGATQAIGPLGGQHVIRGVTECLVDDAKKVVTTPAFMCEAPLHQIYEGVGALVRECIGTSAGVHSTPRALQCCNSSNLCNLYFNPRLPDGLSPLPSSNPPSFTTGTNSDDNKDENVAGGGGGGKSLTTTDMMELRPIGQHGDQHTVTTPLTNVDSQQEPMTQSLYSPPGLEFSSGSGSGVPKIVQRTIAKEVCHLQAVGRGRFGEVWRGEWRHEDVAVKVFYSTEEASWARESSIYEQCLMRHENVLAFLASDICGTGGWTQMVLITEYHPLGSLHDFLSQQPVLTLGNTIRLLFSAAKGLAFLHTEICGSPGKPALAHRDIKSRNILVKTGGVCCIADLGLAVRYSR</sequence>
<dbReference type="InterPro" id="IPR011009">
    <property type="entry name" value="Kinase-like_dom_sf"/>
</dbReference>
<evidence type="ECO:0000256" key="2">
    <source>
        <dbReference type="ARBA" id="ARBA00022741"/>
    </source>
</evidence>
<dbReference type="InterPro" id="IPR001245">
    <property type="entry name" value="Ser-Thr/Tyr_kinase_cat_dom"/>
</dbReference>
<keyword evidence="1" id="KW-0808">Transferase</keyword>
<dbReference type="GO" id="GO:0004675">
    <property type="term" value="F:transmembrane receptor protein serine/threonine kinase activity"/>
    <property type="evidence" value="ECO:0007669"/>
    <property type="project" value="InterPro"/>
</dbReference>
<dbReference type="PROSITE" id="PS00107">
    <property type="entry name" value="PROTEIN_KINASE_ATP"/>
    <property type="match status" value="1"/>
</dbReference>
<dbReference type="InterPro" id="IPR029062">
    <property type="entry name" value="Class_I_gatase-like"/>
</dbReference>
<dbReference type="InterPro" id="IPR008271">
    <property type="entry name" value="Ser/Thr_kinase_AS"/>
</dbReference>
<dbReference type="PROSITE" id="PS00108">
    <property type="entry name" value="PROTEIN_KINASE_ST"/>
    <property type="match status" value="1"/>
</dbReference>
<keyword evidence="8" id="KW-1185">Reference proteome</keyword>
<feature type="region of interest" description="Disordered" evidence="5">
    <location>
        <begin position="294"/>
        <end position="332"/>
    </location>
</feature>
<dbReference type="PANTHER" id="PTHR10224:SF17">
    <property type="entry name" value="DJ-1_PFPI DOMAIN-CONTAINING PROTEIN"/>
    <property type="match status" value="1"/>
</dbReference>
<dbReference type="SUPFAM" id="SSF56112">
    <property type="entry name" value="Protein kinase-like (PK-like)"/>
    <property type="match status" value="1"/>
</dbReference>
<feature type="domain" description="GS" evidence="7">
    <location>
        <begin position="359"/>
        <end position="395"/>
    </location>
</feature>
<dbReference type="GO" id="GO:0005524">
    <property type="term" value="F:ATP binding"/>
    <property type="evidence" value="ECO:0007669"/>
    <property type="project" value="UniProtKB-UniRule"/>
</dbReference>
<dbReference type="GO" id="GO:0005739">
    <property type="term" value="C:mitochondrion"/>
    <property type="evidence" value="ECO:0007669"/>
    <property type="project" value="TreeGrafter"/>
</dbReference>
<reference evidence="9" key="1">
    <citation type="submission" date="2016-11" db="UniProtKB">
        <authorList>
            <consortium name="WormBaseParasite"/>
        </authorList>
    </citation>
    <scope>IDENTIFICATION</scope>
</reference>
<organism evidence="8 9">
    <name type="scientific">Macrostomum lignano</name>
    <dbReference type="NCBI Taxonomy" id="282301"/>
    <lineage>
        <taxon>Eukaryota</taxon>
        <taxon>Metazoa</taxon>
        <taxon>Spiralia</taxon>
        <taxon>Lophotrochozoa</taxon>
        <taxon>Platyhelminthes</taxon>
        <taxon>Rhabditophora</taxon>
        <taxon>Macrostomorpha</taxon>
        <taxon>Macrostomida</taxon>
        <taxon>Macrostomidae</taxon>
        <taxon>Macrostomum</taxon>
    </lineage>
</organism>
<dbReference type="WBParaSite" id="maker-uti_cns_0000588-snap-gene-1.10-mRNA-1">
    <property type="protein sequence ID" value="maker-uti_cns_0000588-snap-gene-1.10-mRNA-1"/>
    <property type="gene ID" value="maker-uti_cns_0000588-snap-gene-1.10"/>
</dbReference>
<dbReference type="NCBIfam" id="NF008747">
    <property type="entry name" value="PRK11780.1"/>
    <property type="match status" value="1"/>
</dbReference>
<evidence type="ECO:0000256" key="5">
    <source>
        <dbReference type="SAM" id="MobiDB-lite"/>
    </source>
</evidence>
<evidence type="ECO:0000256" key="4">
    <source>
        <dbReference type="PROSITE-ProRule" id="PRU10141"/>
    </source>
</evidence>
<dbReference type="Pfam" id="PF08515">
    <property type="entry name" value="TGF_beta_GS"/>
    <property type="match status" value="1"/>
</dbReference>
<dbReference type="InterPro" id="IPR003605">
    <property type="entry name" value="GS_dom"/>
</dbReference>
<evidence type="ECO:0000256" key="3">
    <source>
        <dbReference type="ARBA" id="ARBA00022840"/>
    </source>
</evidence>